<name>A0ACC1PZY9_9APHY</name>
<proteinExistence type="predicted"/>
<protein>
    <submittedName>
        <fullName evidence="1">Uncharacterized protein</fullName>
    </submittedName>
</protein>
<organism evidence="1 2">
    <name type="scientific">Trametes sanguinea</name>
    <dbReference type="NCBI Taxonomy" id="158606"/>
    <lineage>
        <taxon>Eukaryota</taxon>
        <taxon>Fungi</taxon>
        <taxon>Dikarya</taxon>
        <taxon>Basidiomycota</taxon>
        <taxon>Agaricomycotina</taxon>
        <taxon>Agaricomycetes</taxon>
        <taxon>Polyporales</taxon>
        <taxon>Polyporaceae</taxon>
        <taxon>Trametes</taxon>
    </lineage>
</organism>
<evidence type="ECO:0000313" key="1">
    <source>
        <dbReference type="EMBL" id="KAJ3005842.1"/>
    </source>
</evidence>
<gene>
    <name evidence="1" type="ORF">NUW54_g4164</name>
</gene>
<comment type="caution">
    <text evidence="1">The sequence shown here is derived from an EMBL/GenBank/DDBJ whole genome shotgun (WGS) entry which is preliminary data.</text>
</comment>
<sequence>MRRLTTSVLELLAAFVSVTHAVPSSLTPSASGTCTLTASGSDDAPAFLKAAADSSCSTVTIPSGTTLSIQSKMNMTGTINKHINVQGTIKFNPDIDYWSDNAFTFDFQDQAAFWLLGGKNIVLDGGGTIDGSGQAWYDAFAKHSSTLRPILLTIFQATNVTVQNIHMINGPEWINFVNEGQDITFRNITISAVSTSKNAAKNTDGWDIFRSDNVVIEDSNINNGDDCVSFKPNATNILVSNLSCNGSHGISVGSLGQYEGEYDIVQNVLATNIRMSNAQNGARIKAWAGKGVGSGLVKNITFEGFVESNVDNPIVIDQCYETSADDCAKYPSNTYIQDVWFNNISGTSSGKEKAVVASLSCSPDGRCSDVNVNDINVTPPSKYGTPQYSCQNVQLSGDAASLFGTCETTGIKPSLSPILKRASVRPPGLEQAAALSASPDGVATAKVSHSVASDDERIRVPAADSYAIGFFLLFSAEMPQTRSLQPKQCTRPAQLLTPEVPWRLHGGVIKTATQYAQTRVLHGRQRAMTPRCHSRVKTRLLNQMLNYNTDFQDIAWLCTREMLDPGCPRRPRSHTNVHQPSIICAAAGEGCCGAGTGVGGSEESASKSAAITRIYGVERLRSHIRRYCISPDDIPFAIVFSMKSNLQDPSPPMHVDTDKSSLPEQAPASYQPVYVPVEGLCVGEEDRRKHIRRRRFWHFTACAVLLLVFWRPLVYNVASLVSRLTTKQWFPGNDCHLSPSPQPMPHLSGCESVLNWTLDADGDADSVRAHTTLSLPVDSEELLFLSRGNFAHGIFMVENTADSSSHAGVYVGIEYPKSAENVLGNSTVCYLHPSEGQHGLGIFTPTWPTHGMQNRLKFSVVLSLPKPAPYRPLSINKLTTHLPLFSQHLIDLSKTAIFKHLSMTSTNSWLTVDAVTADAATLISTNGFIEGTFITNSSLELITSNAPIKANVHLNNLGERNATTLLMSTKNGAIKANVALNPDDLETPGGAFRVDARTYNAPVDRGWNG</sequence>
<evidence type="ECO:0000313" key="2">
    <source>
        <dbReference type="Proteomes" id="UP001144978"/>
    </source>
</evidence>
<reference evidence="1" key="1">
    <citation type="submission" date="2022-08" db="EMBL/GenBank/DDBJ databases">
        <title>Genome Sequence of Pycnoporus sanguineus.</title>
        <authorList>
            <person name="Buettner E."/>
        </authorList>
    </citation>
    <scope>NUCLEOTIDE SEQUENCE</scope>
    <source>
        <strain evidence="1">CG-C14</strain>
    </source>
</reference>
<dbReference type="EMBL" id="JANSHE010000929">
    <property type="protein sequence ID" value="KAJ3005842.1"/>
    <property type="molecule type" value="Genomic_DNA"/>
</dbReference>
<accession>A0ACC1PZY9</accession>
<dbReference type="Proteomes" id="UP001144978">
    <property type="component" value="Unassembled WGS sequence"/>
</dbReference>
<keyword evidence="2" id="KW-1185">Reference proteome</keyword>